<gene>
    <name evidence="1" type="ORF">CVT26_012388</name>
</gene>
<dbReference type="EMBL" id="NHYE01004732">
    <property type="protein sequence ID" value="PPQ82567.1"/>
    <property type="molecule type" value="Genomic_DNA"/>
</dbReference>
<evidence type="ECO:0000313" key="2">
    <source>
        <dbReference type="Proteomes" id="UP000284706"/>
    </source>
</evidence>
<proteinExistence type="predicted"/>
<reference evidence="1 2" key="1">
    <citation type="journal article" date="2018" name="Evol. Lett.">
        <title>Horizontal gene cluster transfer increased hallucinogenic mushroom diversity.</title>
        <authorList>
            <person name="Reynolds H.T."/>
            <person name="Vijayakumar V."/>
            <person name="Gluck-Thaler E."/>
            <person name="Korotkin H.B."/>
            <person name="Matheny P.B."/>
            <person name="Slot J.C."/>
        </authorList>
    </citation>
    <scope>NUCLEOTIDE SEQUENCE [LARGE SCALE GENOMIC DNA]</scope>
    <source>
        <strain evidence="1 2">SRW20</strain>
    </source>
</reference>
<keyword evidence="2" id="KW-1185">Reference proteome</keyword>
<evidence type="ECO:0000313" key="1">
    <source>
        <dbReference type="EMBL" id="PPQ82567.1"/>
    </source>
</evidence>
<dbReference type="AlphaFoldDB" id="A0A409WVP5"/>
<feature type="non-terminal residue" evidence="1">
    <location>
        <position position="1"/>
    </location>
</feature>
<comment type="caution">
    <text evidence="1">The sequence shown here is derived from an EMBL/GenBank/DDBJ whole genome shotgun (WGS) entry which is preliminary data.</text>
</comment>
<dbReference type="Proteomes" id="UP000284706">
    <property type="component" value="Unassembled WGS sequence"/>
</dbReference>
<accession>A0A409WVP5</accession>
<sequence length="150" mass="17230">DLCPPTVLGVLPCLFPLSPFSRRPTPLTSHTEEPDYHRFRLDKTPVAVKNAKGNLLFFGLATNGPHCLDFSEQFCLWFRIITELVDTNLPPCLEQQVWLEHTQYLNSLAALRLIMKMRALDTVPDRPYHEEKTFHQTLDLLACVLGNSRR</sequence>
<organism evidence="1 2">
    <name type="scientific">Gymnopilus dilepis</name>
    <dbReference type="NCBI Taxonomy" id="231916"/>
    <lineage>
        <taxon>Eukaryota</taxon>
        <taxon>Fungi</taxon>
        <taxon>Dikarya</taxon>
        <taxon>Basidiomycota</taxon>
        <taxon>Agaricomycotina</taxon>
        <taxon>Agaricomycetes</taxon>
        <taxon>Agaricomycetidae</taxon>
        <taxon>Agaricales</taxon>
        <taxon>Agaricineae</taxon>
        <taxon>Hymenogastraceae</taxon>
        <taxon>Gymnopilus</taxon>
    </lineage>
</organism>
<dbReference type="InParanoid" id="A0A409WVP5"/>
<name>A0A409WVP5_9AGAR</name>
<protein>
    <submittedName>
        <fullName evidence="1">Uncharacterized protein</fullName>
    </submittedName>
</protein>